<dbReference type="GeneID" id="87821694"/>
<dbReference type="InterPro" id="IPR024790">
    <property type="entry name" value="APC4_long_dom"/>
</dbReference>
<comment type="caution">
    <text evidence="7">The sequence shown here is derived from an EMBL/GenBank/DDBJ whole genome shotgun (WGS) entry which is preliminary data.</text>
</comment>
<name>A0AAN6UUP8_9PEZI</name>
<dbReference type="EMBL" id="MU853672">
    <property type="protein sequence ID" value="KAK4139300.1"/>
    <property type="molecule type" value="Genomic_DNA"/>
</dbReference>
<dbReference type="GO" id="GO:0070979">
    <property type="term" value="P:protein K11-linked ubiquitination"/>
    <property type="evidence" value="ECO:0007669"/>
    <property type="project" value="TreeGrafter"/>
</dbReference>
<dbReference type="RefSeq" id="XP_062632671.1">
    <property type="nucleotide sequence ID" value="XM_062785081.1"/>
</dbReference>
<evidence type="ECO:0000256" key="4">
    <source>
        <dbReference type="ARBA" id="ARBA00022786"/>
    </source>
</evidence>
<accession>A0AAN6UUP8</accession>
<reference evidence="7" key="1">
    <citation type="journal article" date="2023" name="Mol. Phylogenet. Evol.">
        <title>Genome-scale phylogeny and comparative genomics of the fungal order Sordariales.</title>
        <authorList>
            <person name="Hensen N."/>
            <person name="Bonometti L."/>
            <person name="Westerberg I."/>
            <person name="Brannstrom I.O."/>
            <person name="Guillou S."/>
            <person name="Cros-Aarteil S."/>
            <person name="Calhoun S."/>
            <person name="Haridas S."/>
            <person name="Kuo A."/>
            <person name="Mondo S."/>
            <person name="Pangilinan J."/>
            <person name="Riley R."/>
            <person name="LaButti K."/>
            <person name="Andreopoulos B."/>
            <person name="Lipzen A."/>
            <person name="Chen C."/>
            <person name="Yan M."/>
            <person name="Daum C."/>
            <person name="Ng V."/>
            <person name="Clum A."/>
            <person name="Steindorff A."/>
            <person name="Ohm R.A."/>
            <person name="Martin F."/>
            <person name="Silar P."/>
            <person name="Natvig D.O."/>
            <person name="Lalanne C."/>
            <person name="Gautier V."/>
            <person name="Ament-Velasquez S.L."/>
            <person name="Kruys A."/>
            <person name="Hutchinson M.I."/>
            <person name="Powell A.J."/>
            <person name="Barry K."/>
            <person name="Miller A.N."/>
            <person name="Grigoriev I.V."/>
            <person name="Debuchy R."/>
            <person name="Gladieux P."/>
            <person name="Hiltunen Thoren M."/>
            <person name="Johannesson H."/>
        </authorList>
    </citation>
    <scope>NUCLEOTIDE SEQUENCE</scope>
    <source>
        <strain evidence="7">CBS 141.50</strain>
    </source>
</reference>
<evidence type="ECO:0000256" key="1">
    <source>
        <dbReference type="ARBA" id="ARBA00016067"/>
    </source>
</evidence>
<keyword evidence="2" id="KW-0132">Cell division</keyword>
<evidence type="ECO:0000256" key="2">
    <source>
        <dbReference type="ARBA" id="ARBA00022618"/>
    </source>
</evidence>
<evidence type="ECO:0000313" key="7">
    <source>
        <dbReference type="EMBL" id="KAK4139300.1"/>
    </source>
</evidence>
<dbReference type="InterPro" id="IPR024789">
    <property type="entry name" value="APC4"/>
</dbReference>
<evidence type="ECO:0000313" key="8">
    <source>
        <dbReference type="Proteomes" id="UP001302676"/>
    </source>
</evidence>
<keyword evidence="8" id="KW-1185">Reference proteome</keyword>
<reference evidence="7" key="2">
    <citation type="submission" date="2023-05" db="EMBL/GenBank/DDBJ databases">
        <authorList>
            <consortium name="Lawrence Berkeley National Laboratory"/>
            <person name="Steindorff A."/>
            <person name="Hensen N."/>
            <person name="Bonometti L."/>
            <person name="Westerberg I."/>
            <person name="Brannstrom I.O."/>
            <person name="Guillou S."/>
            <person name="Cros-Aarteil S."/>
            <person name="Calhoun S."/>
            <person name="Haridas S."/>
            <person name="Kuo A."/>
            <person name="Mondo S."/>
            <person name="Pangilinan J."/>
            <person name="Riley R."/>
            <person name="Labutti K."/>
            <person name="Andreopoulos B."/>
            <person name="Lipzen A."/>
            <person name="Chen C."/>
            <person name="Yanf M."/>
            <person name="Daum C."/>
            <person name="Ng V."/>
            <person name="Clum A."/>
            <person name="Ohm R."/>
            <person name="Martin F."/>
            <person name="Silar P."/>
            <person name="Natvig D."/>
            <person name="Lalanne C."/>
            <person name="Gautier V."/>
            <person name="Ament-Velasquez S.L."/>
            <person name="Kruys A."/>
            <person name="Hutchinson M.I."/>
            <person name="Powell A.J."/>
            <person name="Barry K."/>
            <person name="Miller A.N."/>
            <person name="Grigoriev I.V."/>
            <person name="Debuchy R."/>
            <person name="Gladieux P."/>
            <person name="Thoren M.H."/>
            <person name="Johannesson H."/>
        </authorList>
    </citation>
    <scope>NUCLEOTIDE SEQUENCE</scope>
    <source>
        <strain evidence="7">CBS 141.50</strain>
    </source>
</reference>
<evidence type="ECO:0000256" key="3">
    <source>
        <dbReference type="ARBA" id="ARBA00022776"/>
    </source>
</evidence>
<evidence type="ECO:0000256" key="5">
    <source>
        <dbReference type="ARBA" id="ARBA00023306"/>
    </source>
</evidence>
<dbReference type="GO" id="GO:0031145">
    <property type="term" value="P:anaphase-promoting complex-dependent catabolic process"/>
    <property type="evidence" value="ECO:0007669"/>
    <property type="project" value="InterPro"/>
</dbReference>
<proteinExistence type="predicted"/>
<dbReference type="PANTHER" id="PTHR13260:SF0">
    <property type="entry name" value="ANAPHASE-PROMOTING COMPLEX SUBUNIT 4"/>
    <property type="match status" value="1"/>
</dbReference>
<evidence type="ECO:0000259" key="6">
    <source>
        <dbReference type="Pfam" id="PF12896"/>
    </source>
</evidence>
<keyword evidence="5" id="KW-0131">Cell cycle</keyword>
<dbReference type="Pfam" id="PF12896">
    <property type="entry name" value="ANAPC4"/>
    <property type="match status" value="1"/>
</dbReference>
<dbReference type="AlphaFoldDB" id="A0AAN6UUP8"/>
<sequence>MFLFSSTASLETVFRPCDIAEAGDVHVMVVGTSEGGIHLSTNGSFAIGTVNPSSRAEASSVRLCGHSSRAESSTHMLLVQPRESDGTTLSLVPMYLGFLDHSPVNLSLLASKTTNLQNLLRYLKATQSHMVNEWQSTRELPKRFMAGVQDDLKKLANGDMTVVEALYHTVVTGHVFEPVKEWLVDTLGDRGHRRWEKAVVSGLTGLRSLVHENFIPALERCGTILSRLLGLARFHDPEAGLGFDEAQINKLVDIVTSLMVVANRVLTSVMDELEHFNAFSTWLHMEIDKQSSSSVSEELTEKEATMDHPKVLVYIQHYLANSPLSLYFDEATKEDYLNDRELLAPGLSLLDLLDKQLQEQEAGRRSMKVLPRISFLLNYLTSKASAVFDGIAEAQRHGVKFGQAVGLSIGKKIWKHDLWMGRSRKKGTSAPVFTAIVPEDDKSKVYIIRSETPLGNSEGGPISATACGLGLPDGVAIVDLKYLDDKSLLILCAQKEEPKSVLLRVAYQSSHMPYREYAEGQAPTVLELDGTGSEGVTSCFAFSSISGFTPIQLEVQKASKLRGDMPARACLLGRDRAMVKTYALPADMDEGKGVFE</sequence>
<dbReference type="Proteomes" id="UP001302676">
    <property type="component" value="Unassembled WGS sequence"/>
</dbReference>
<keyword evidence="3" id="KW-0498">Mitosis</keyword>
<keyword evidence="4" id="KW-0833">Ubl conjugation pathway</keyword>
<dbReference type="GO" id="GO:0051301">
    <property type="term" value="P:cell division"/>
    <property type="evidence" value="ECO:0007669"/>
    <property type="project" value="UniProtKB-KW"/>
</dbReference>
<feature type="domain" description="Anaphase-promoting complex subunit 4 long" evidence="6">
    <location>
        <begin position="91"/>
        <end position="292"/>
    </location>
</feature>
<dbReference type="GO" id="GO:0034399">
    <property type="term" value="C:nuclear periphery"/>
    <property type="evidence" value="ECO:0007669"/>
    <property type="project" value="TreeGrafter"/>
</dbReference>
<dbReference type="PANTHER" id="PTHR13260">
    <property type="entry name" value="ANAPHASE PROMOTING COMPLEX SUBUNIT 4 APC4"/>
    <property type="match status" value="1"/>
</dbReference>
<gene>
    <name evidence="7" type="ORF">C8A04DRAFT_40846</name>
</gene>
<organism evidence="7 8">
    <name type="scientific">Dichotomopilus funicola</name>
    <dbReference type="NCBI Taxonomy" id="1934379"/>
    <lineage>
        <taxon>Eukaryota</taxon>
        <taxon>Fungi</taxon>
        <taxon>Dikarya</taxon>
        <taxon>Ascomycota</taxon>
        <taxon>Pezizomycotina</taxon>
        <taxon>Sordariomycetes</taxon>
        <taxon>Sordariomycetidae</taxon>
        <taxon>Sordariales</taxon>
        <taxon>Chaetomiaceae</taxon>
        <taxon>Dichotomopilus</taxon>
    </lineage>
</organism>
<protein>
    <recommendedName>
        <fullName evidence="1">Anaphase-promoting complex subunit 4</fullName>
    </recommendedName>
</protein>
<dbReference type="GO" id="GO:0005680">
    <property type="term" value="C:anaphase-promoting complex"/>
    <property type="evidence" value="ECO:0007669"/>
    <property type="project" value="InterPro"/>
</dbReference>